<name>A0A7D9H3Z3_DEKBR</name>
<dbReference type="AlphaFoldDB" id="A0A7D9H3Z3"/>
<dbReference type="InterPro" id="IPR024368">
    <property type="entry name" value="Ecl1/2/3"/>
</dbReference>
<dbReference type="Pfam" id="PF12855">
    <property type="entry name" value="Ecl1"/>
    <property type="match status" value="1"/>
</dbReference>
<keyword evidence="2" id="KW-1185">Reference proteome</keyword>
<evidence type="ECO:0000313" key="1">
    <source>
        <dbReference type="EMBL" id="VUG19584.1"/>
    </source>
</evidence>
<reference evidence="1 2" key="1">
    <citation type="submission" date="2019-07" db="EMBL/GenBank/DDBJ databases">
        <authorList>
            <person name="Friedrich A."/>
            <person name="Schacherer J."/>
        </authorList>
    </citation>
    <scope>NUCLEOTIDE SEQUENCE [LARGE SCALE GENOMIC DNA]</scope>
</reference>
<accession>A0A7D9H3Z3</accession>
<protein>
    <submittedName>
        <fullName evidence="1">DEBR0S5_06546g1_1</fullName>
    </submittedName>
</protein>
<proteinExistence type="predicted"/>
<evidence type="ECO:0000313" key="2">
    <source>
        <dbReference type="Proteomes" id="UP000478008"/>
    </source>
</evidence>
<dbReference type="EMBL" id="CABFWN010000005">
    <property type="protein sequence ID" value="VUG19584.1"/>
    <property type="molecule type" value="Genomic_DNA"/>
</dbReference>
<sequence length="168" mass="18337">MSAFEDFCIVCDKQCAPNSVYCSEECRRLDEEQSFSPSLSACNSINQYYGEGSATPALIPKVTSPLLTPQFLPRSSISYCASQNVHGISRNVLSTPEPKTLSYESPMLSCSSCKDSGDLDCNSLDLNAASAVRMDKLHSFGSLHVVSNVSNVLDSCASENYRKWLAMH</sequence>
<gene>
    <name evidence="1" type="ORF">DEBR0S5_06546G</name>
</gene>
<organism evidence="1 2">
    <name type="scientific">Dekkera bruxellensis</name>
    <name type="common">Brettanomyces custersii</name>
    <dbReference type="NCBI Taxonomy" id="5007"/>
    <lineage>
        <taxon>Eukaryota</taxon>
        <taxon>Fungi</taxon>
        <taxon>Dikarya</taxon>
        <taxon>Ascomycota</taxon>
        <taxon>Saccharomycotina</taxon>
        <taxon>Pichiomycetes</taxon>
        <taxon>Pichiales</taxon>
        <taxon>Pichiaceae</taxon>
        <taxon>Brettanomyces</taxon>
    </lineage>
</organism>
<dbReference type="Proteomes" id="UP000478008">
    <property type="component" value="Unassembled WGS sequence"/>
</dbReference>